<keyword evidence="1" id="KW-0472">Membrane</keyword>
<dbReference type="RefSeq" id="WP_134440848.1">
    <property type="nucleotide sequence ID" value="NZ_LXQC01000187.1"/>
</dbReference>
<feature type="transmembrane region" description="Helical" evidence="1">
    <location>
        <begin position="338"/>
        <end position="359"/>
    </location>
</feature>
<feature type="transmembrane region" description="Helical" evidence="1">
    <location>
        <begin position="365"/>
        <end position="388"/>
    </location>
</feature>
<gene>
    <name evidence="2" type="ORF">A7Q10_02370</name>
</gene>
<feature type="transmembrane region" description="Helical" evidence="1">
    <location>
        <begin position="88"/>
        <end position="108"/>
    </location>
</feature>
<name>A0A4Y8P7F9_9BACT</name>
<keyword evidence="3" id="KW-1185">Reference proteome</keyword>
<keyword evidence="1" id="KW-0812">Transmembrane</keyword>
<feature type="transmembrane region" description="Helical" evidence="1">
    <location>
        <begin position="253"/>
        <end position="271"/>
    </location>
</feature>
<dbReference type="EMBL" id="LXQC01000187">
    <property type="protein sequence ID" value="TFE66197.1"/>
    <property type="molecule type" value="Genomic_DNA"/>
</dbReference>
<reference evidence="2 3" key="1">
    <citation type="submission" date="2016-05" db="EMBL/GenBank/DDBJ databases">
        <title>Diversity and Homogeneity among Thermoacidophilic Verrucomicrobia Methanotrophs Linked with Geographical Origin.</title>
        <authorList>
            <person name="Erikstad H.-A."/>
            <person name="Smestad N.B."/>
            <person name="Ceballos R.M."/>
            <person name="Birkeland N.-K."/>
        </authorList>
    </citation>
    <scope>NUCLEOTIDE SEQUENCE [LARGE SCALE GENOMIC DNA]</scope>
    <source>
        <strain evidence="2 3">Phi</strain>
    </source>
</reference>
<organism evidence="2 3">
    <name type="scientific">Methylacidiphilum caldifontis</name>
    <dbReference type="NCBI Taxonomy" id="2795386"/>
    <lineage>
        <taxon>Bacteria</taxon>
        <taxon>Pseudomonadati</taxon>
        <taxon>Verrucomicrobiota</taxon>
        <taxon>Methylacidiphilae</taxon>
        <taxon>Methylacidiphilales</taxon>
        <taxon>Methylacidiphilaceae</taxon>
        <taxon>Methylacidiphilum (ex Ratnadevi et al. 2023)</taxon>
    </lineage>
</organism>
<accession>A0A4Y8P7F9</accession>
<evidence type="ECO:0000313" key="3">
    <source>
        <dbReference type="Proteomes" id="UP000297713"/>
    </source>
</evidence>
<feature type="transmembrane region" description="Helical" evidence="1">
    <location>
        <begin position="220"/>
        <end position="241"/>
    </location>
</feature>
<proteinExistence type="predicted"/>
<protein>
    <submittedName>
        <fullName evidence="2">Uncharacterized protein</fullName>
    </submittedName>
</protein>
<evidence type="ECO:0000256" key="1">
    <source>
        <dbReference type="SAM" id="Phobius"/>
    </source>
</evidence>
<feature type="transmembrane region" description="Helical" evidence="1">
    <location>
        <begin position="291"/>
        <end position="312"/>
    </location>
</feature>
<dbReference type="Proteomes" id="UP000297713">
    <property type="component" value="Unassembled WGS sequence"/>
</dbReference>
<comment type="caution">
    <text evidence="2">The sequence shown here is derived from an EMBL/GenBank/DDBJ whole genome shotgun (WGS) entry which is preliminary data.</text>
</comment>
<feature type="transmembrane region" description="Helical" evidence="1">
    <location>
        <begin position="60"/>
        <end position="81"/>
    </location>
</feature>
<sequence length="449" mass="52190">MKVLRSSFLVFVFFPFVFLSATKAENLRNDSHQINISLTERGEHKIAEIFSSLDRYGIILFYKSLPLFIALHFASLGMGIIKRKNLKLFIIDYILCILVLGIIISGTYKKVFDPTQGTISKGLLDFINQLKIGTVQPQGKYPREWWDSWLYESGGTGRSKLSIEYSQAKSQVIGKNFNHSYEDLESQIRENIRKIIPYDYPPEKIKHLLLTLIILTGKGIFHFLFFVSTLFSQLSLFLYFLFSVVLNFIEECLFHLSLLLFCCFALLLPYKPSLRLLGKSFHFLLGANIPMLSWSILSYLCFIFLTTLYGAIFEDRSIYFNLFHSSSHDIHRALSKTYLLFSFLDFLPAPFRLVFLGFWQLSWEAGFYGLMTFSITIMLLIGIFVPFWGMLRSIQKIKNAPIVAIRSFKKIRIILGLTLNKIQELRRSFLKTEKKEDMTYFIEKTEGKK</sequence>
<keyword evidence="1" id="KW-1133">Transmembrane helix</keyword>
<evidence type="ECO:0000313" key="2">
    <source>
        <dbReference type="EMBL" id="TFE66197.1"/>
    </source>
</evidence>
<dbReference type="OrthoDB" id="192246at2"/>
<dbReference type="AlphaFoldDB" id="A0A4Y8P7F9"/>